<evidence type="ECO:0000313" key="8">
    <source>
        <dbReference type="Proteomes" id="UP001642483"/>
    </source>
</evidence>
<name>A0ABP0GZF6_CLALP</name>
<keyword evidence="6" id="KW-0472">Membrane</keyword>
<sequence>MLNYILSCPNILLTTVIAVLLLFMWYRRKQYLPPGPRGVPFFGVLPFLGKWPERVLQKWSKFYGPIMTVRMGGEDYVVLNDYESVNQAFVKQHTKFSGRPPIPVIEQITEGHGIVFLDYGPLWRSQRKFGLLTLRGFGAGRRSMESRILEEVSYLNDEIRSKDGKAFDISEILHQAVSNNICSIVMGNRFEYDDKTFAELLHAMKTFDDKTYAFTLQLLMLAPKLIFLPPFYFINRMFMKSVRRTLKMLRKVVDEHKQTFDKNQLRDFIDAFLKETEESKNEDFSDVQLFQYVRDLFVAGTETTSSTLYWGLLCMLHYPETQKKLRKEIFEVIGSSGSASNDQKAEMPYMNAFIQELMRFRTLLPLNLLHKTNEDAKLNEMFIPKDTKVICNLWAIHNDPEYWNEPEKFKPERFIHENGEFVKSYHVIPFSVGPRHCLGEQLARMELFIFLVSMLQKFEFLPDPDASELPTINDGANGAVFVAKSYQLVAREI</sequence>
<keyword evidence="5" id="KW-0503">Monooxygenase</keyword>
<keyword evidence="6" id="KW-1133">Transmembrane helix</keyword>
<evidence type="ECO:0000256" key="3">
    <source>
        <dbReference type="ARBA" id="ARBA00022723"/>
    </source>
</evidence>
<keyword evidence="3 5" id="KW-0479">Metal-binding</keyword>
<comment type="cofactor">
    <cofactor evidence="1">
        <name>heme</name>
        <dbReference type="ChEBI" id="CHEBI:30413"/>
    </cofactor>
</comment>
<organism evidence="7 8">
    <name type="scientific">Clavelina lepadiformis</name>
    <name type="common">Light-bulb sea squirt</name>
    <name type="synonym">Ascidia lepadiformis</name>
    <dbReference type="NCBI Taxonomy" id="159417"/>
    <lineage>
        <taxon>Eukaryota</taxon>
        <taxon>Metazoa</taxon>
        <taxon>Chordata</taxon>
        <taxon>Tunicata</taxon>
        <taxon>Ascidiacea</taxon>
        <taxon>Aplousobranchia</taxon>
        <taxon>Clavelinidae</taxon>
        <taxon>Clavelina</taxon>
    </lineage>
</organism>
<evidence type="ECO:0000256" key="1">
    <source>
        <dbReference type="ARBA" id="ARBA00001971"/>
    </source>
</evidence>
<dbReference type="Proteomes" id="UP001642483">
    <property type="component" value="Unassembled WGS sequence"/>
</dbReference>
<dbReference type="PRINTS" id="PR00385">
    <property type="entry name" value="P450"/>
</dbReference>
<evidence type="ECO:0000256" key="6">
    <source>
        <dbReference type="SAM" id="Phobius"/>
    </source>
</evidence>
<dbReference type="EMBL" id="CAWYQH010000163">
    <property type="protein sequence ID" value="CAK8696942.1"/>
    <property type="molecule type" value="Genomic_DNA"/>
</dbReference>
<evidence type="ECO:0000256" key="4">
    <source>
        <dbReference type="ARBA" id="ARBA00023004"/>
    </source>
</evidence>
<keyword evidence="5" id="KW-0349">Heme</keyword>
<dbReference type="PANTHER" id="PTHR24300">
    <property type="entry name" value="CYTOCHROME P450 508A4-RELATED"/>
    <property type="match status" value="1"/>
</dbReference>
<dbReference type="PANTHER" id="PTHR24300:SF397">
    <property type="entry name" value="CYTOCHROME P450 2U1"/>
    <property type="match status" value="1"/>
</dbReference>
<reference evidence="7 8" key="1">
    <citation type="submission" date="2024-02" db="EMBL/GenBank/DDBJ databases">
        <authorList>
            <person name="Daric V."/>
            <person name="Darras S."/>
        </authorList>
    </citation>
    <scope>NUCLEOTIDE SEQUENCE [LARGE SCALE GENOMIC DNA]</scope>
</reference>
<comment type="caution">
    <text evidence="7">The sequence shown here is derived from an EMBL/GenBank/DDBJ whole genome shotgun (WGS) entry which is preliminary data.</text>
</comment>
<evidence type="ECO:0000256" key="2">
    <source>
        <dbReference type="ARBA" id="ARBA00010617"/>
    </source>
</evidence>
<keyword evidence="6" id="KW-0812">Transmembrane</keyword>
<dbReference type="InterPro" id="IPR001128">
    <property type="entry name" value="Cyt_P450"/>
</dbReference>
<dbReference type="PRINTS" id="PR00463">
    <property type="entry name" value="EP450I"/>
</dbReference>
<protein>
    <recommendedName>
        <fullName evidence="9">Cytochrome P450</fullName>
    </recommendedName>
</protein>
<keyword evidence="4 5" id="KW-0408">Iron</keyword>
<evidence type="ECO:0008006" key="9">
    <source>
        <dbReference type="Google" id="ProtNLM"/>
    </source>
</evidence>
<dbReference type="Gene3D" id="1.10.630.10">
    <property type="entry name" value="Cytochrome P450"/>
    <property type="match status" value="1"/>
</dbReference>
<evidence type="ECO:0000313" key="7">
    <source>
        <dbReference type="EMBL" id="CAK8696942.1"/>
    </source>
</evidence>
<dbReference type="SUPFAM" id="SSF48264">
    <property type="entry name" value="Cytochrome P450"/>
    <property type="match status" value="1"/>
</dbReference>
<proteinExistence type="inferred from homology"/>
<feature type="transmembrane region" description="Helical" evidence="6">
    <location>
        <begin position="7"/>
        <end position="26"/>
    </location>
</feature>
<comment type="similarity">
    <text evidence="2 5">Belongs to the cytochrome P450 family.</text>
</comment>
<gene>
    <name evidence="7" type="ORF">CVLEPA_LOCUS30238</name>
</gene>
<dbReference type="InterPro" id="IPR002401">
    <property type="entry name" value="Cyt_P450_E_grp-I"/>
</dbReference>
<feature type="transmembrane region" description="Helical" evidence="6">
    <location>
        <begin position="212"/>
        <end position="234"/>
    </location>
</feature>
<keyword evidence="5" id="KW-0560">Oxidoreductase</keyword>
<dbReference type="InterPro" id="IPR017972">
    <property type="entry name" value="Cyt_P450_CS"/>
</dbReference>
<dbReference type="InterPro" id="IPR050182">
    <property type="entry name" value="Cytochrome_P450_fam2"/>
</dbReference>
<evidence type="ECO:0000256" key="5">
    <source>
        <dbReference type="RuleBase" id="RU000461"/>
    </source>
</evidence>
<dbReference type="PROSITE" id="PS00086">
    <property type="entry name" value="CYTOCHROME_P450"/>
    <property type="match status" value="1"/>
</dbReference>
<accession>A0ABP0GZF6</accession>
<dbReference type="InterPro" id="IPR036396">
    <property type="entry name" value="Cyt_P450_sf"/>
</dbReference>
<dbReference type="Pfam" id="PF00067">
    <property type="entry name" value="p450"/>
    <property type="match status" value="1"/>
</dbReference>
<keyword evidence="8" id="KW-1185">Reference proteome</keyword>